<name>A0AAD4MD58_9AGAM</name>
<evidence type="ECO:0000313" key="2">
    <source>
        <dbReference type="EMBL" id="KAI0308177.1"/>
    </source>
</evidence>
<feature type="region of interest" description="Disordered" evidence="1">
    <location>
        <begin position="234"/>
        <end position="263"/>
    </location>
</feature>
<sequence>MSYSFSFLVVSSFRPIKIFFSPTQCPKLATSSKRLNTLASAIGLKPKKTATPVEEPPSPVLPIHTGDIDPPSHHSKLVHKPVSVAVGWSDPHSLQPPLSKDFVDSYPQSVFSTDLDPFAAAKYSDCSPNVSDSLRFSTFSEVSTLESHVRKDSSYPHNRMSFASSSSLSHQRSDVTSDSSPVSSPLLSPVIPGRHLSRLTVESERMFTRESSLVSPVSTRNCIDEQPFIVTSPSSATLTDFPGQGTIPPLPKTRPRGFTDVRPSRLSSVDSLASDQKISPVFSPYNFVGPRVVIRQPSSNKLQSIQPPTAPPATELPPAPESPQQDDFSLLPAFPEHISHSAASSSSSLSFASSTSSRFDPLEAEGRRRDLRRLKDAKKAAKSRPSSPSKDTGRDVRDPSSQSSNSRREFSPTRTLKKAMSIQNLPKKSLGMSAPTYLPVSEDTKPLKKQRSFHHTRIPMPPLPASLKQASSFNPASARDALSVPEDHRVSAQPSPKSPSSSPGLNPTYVRRRLFSGTSLRRPTSSQLAELDDDTQSTVSVPSVTSPLGRPQINLPPVLNKRELSSFWDEETPSSPGVGNEPQEYAPQQILSAADILKFENMVREGENLSGFVRSRGSSFTSVAASKHSARTTPELATSVSPLSPSSVMRPSDPLVALNGRSSVSGRPRARGNSLQSKVGDVTNGRSQAGSFSTSGQTGRALSFLSLNGLPLPPRSRVRPSTSSGSSSPATEYAPPLATGDRSSVVLMPLSPPPTRRNTARRVPDTPPSASPVLRPGISRRPSFLDMMDDADREPSPPGDSFLDMGKASLDTFEAARKRTLVSADS</sequence>
<gene>
    <name evidence="2" type="ORF">B0F90DRAFT_1813487</name>
</gene>
<feature type="compositionally biased region" description="Low complexity" evidence="1">
    <location>
        <begin position="536"/>
        <end position="547"/>
    </location>
</feature>
<feature type="compositionally biased region" description="Low complexity" evidence="1">
    <location>
        <begin position="174"/>
        <end position="187"/>
    </location>
</feature>
<evidence type="ECO:0000313" key="3">
    <source>
        <dbReference type="Proteomes" id="UP001203297"/>
    </source>
</evidence>
<feature type="compositionally biased region" description="Basic residues" evidence="1">
    <location>
        <begin position="447"/>
        <end position="457"/>
    </location>
</feature>
<dbReference type="AlphaFoldDB" id="A0AAD4MD58"/>
<feature type="compositionally biased region" description="Low complexity" evidence="1">
    <location>
        <begin position="494"/>
        <end position="503"/>
    </location>
</feature>
<dbReference type="EMBL" id="WTXG01000001">
    <property type="protein sequence ID" value="KAI0308177.1"/>
    <property type="molecule type" value="Genomic_DNA"/>
</dbReference>
<accession>A0AAD4MD58</accession>
<reference evidence="2" key="1">
    <citation type="journal article" date="2022" name="New Phytol.">
        <title>Evolutionary transition to the ectomycorrhizal habit in the genomes of a hyperdiverse lineage of mushroom-forming fungi.</title>
        <authorList>
            <person name="Looney B."/>
            <person name="Miyauchi S."/>
            <person name="Morin E."/>
            <person name="Drula E."/>
            <person name="Courty P.E."/>
            <person name="Kohler A."/>
            <person name="Kuo A."/>
            <person name="LaButti K."/>
            <person name="Pangilinan J."/>
            <person name="Lipzen A."/>
            <person name="Riley R."/>
            <person name="Andreopoulos W."/>
            <person name="He G."/>
            <person name="Johnson J."/>
            <person name="Nolan M."/>
            <person name="Tritt A."/>
            <person name="Barry K.W."/>
            <person name="Grigoriev I.V."/>
            <person name="Nagy L.G."/>
            <person name="Hibbett D."/>
            <person name="Henrissat B."/>
            <person name="Matheny P.B."/>
            <person name="Labbe J."/>
            <person name="Martin F.M."/>
        </authorList>
    </citation>
    <scope>NUCLEOTIDE SEQUENCE</scope>
    <source>
        <strain evidence="2">BPL690</strain>
    </source>
</reference>
<keyword evidence="3" id="KW-1185">Reference proteome</keyword>
<feature type="compositionally biased region" description="Pro residues" evidence="1">
    <location>
        <begin position="308"/>
        <end position="321"/>
    </location>
</feature>
<feature type="region of interest" description="Disordered" evidence="1">
    <location>
        <begin position="625"/>
        <end position="805"/>
    </location>
</feature>
<evidence type="ECO:0000256" key="1">
    <source>
        <dbReference type="SAM" id="MobiDB-lite"/>
    </source>
</evidence>
<dbReference type="Proteomes" id="UP001203297">
    <property type="component" value="Unassembled WGS sequence"/>
</dbReference>
<feature type="compositionally biased region" description="Polar residues" evidence="1">
    <location>
        <begin position="516"/>
        <end position="528"/>
    </location>
</feature>
<feature type="compositionally biased region" description="Low complexity" evidence="1">
    <location>
        <begin position="342"/>
        <end position="357"/>
    </location>
</feature>
<proteinExistence type="predicted"/>
<feature type="region of interest" description="Disordered" evidence="1">
    <location>
        <begin position="299"/>
        <end position="329"/>
    </location>
</feature>
<comment type="caution">
    <text evidence="2">The sequence shown here is derived from an EMBL/GenBank/DDBJ whole genome shotgun (WGS) entry which is preliminary data.</text>
</comment>
<organism evidence="2 3">
    <name type="scientific">Multifurca ochricompacta</name>
    <dbReference type="NCBI Taxonomy" id="376703"/>
    <lineage>
        <taxon>Eukaryota</taxon>
        <taxon>Fungi</taxon>
        <taxon>Dikarya</taxon>
        <taxon>Basidiomycota</taxon>
        <taxon>Agaricomycotina</taxon>
        <taxon>Agaricomycetes</taxon>
        <taxon>Russulales</taxon>
        <taxon>Russulaceae</taxon>
        <taxon>Multifurca</taxon>
    </lineage>
</organism>
<feature type="compositionally biased region" description="Polar residues" evidence="1">
    <location>
        <begin position="684"/>
        <end position="700"/>
    </location>
</feature>
<feature type="region of interest" description="Disordered" evidence="1">
    <location>
        <begin position="162"/>
        <end position="187"/>
    </location>
</feature>
<feature type="compositionally biased region" description="Polar residues" evidence="1">
    <location>
        <begin position="631"/>
        <end position="649"/>
    </location>
</feature>
<feature type="compositionally biased region" description="Low complexity" evidence="1">
    <location>
        <begin position="719"/>
        <end position="729"/>
    </location>
</feature>
<feature type="region of interest" description="Disordered" evidence="1">
    <location>
        <begin position="342"/>
        <end position="556"/>
    </location>
</feature>
<feature type="compositionally biased region" description="Basic and acidic residues" evidence="1">
    <location>
        <begin position="360"/>
        <end position="379"/>
    </location>
</feature>
<protein>
    <submittedName>
        <fullName evidence="2">Uncharacterized protein</fullName>
    </submittedName>
</protein>